<reference evidence="2 3" key="1">
    <citation type="submission" date="2019-02" db="EMBL/GenBank/DDBJ databases">
        <title>Paenibacillus sp. nov., isolated from surface-sterilized tissue of Thalictrum simplex L.</title>
        <authorList>
            <person name="Tuo L."/>
        </authorList>
    </citation>
    <scope>NUCLEOTIDE SEQUENCE [LARGE SCALE GENOMIC DNA]</scope>
    <source>
        <strain evidence="2 3">N2SHLJ1</strain>
    </source>
</reference>
<sequence>MAFEKPITIKEAVENMAARQFLLPSIQREFVWKPEQMEKLFDSLMKEYPVGSFLFWSVQGDNVHNYQFYEFIRDFHEKDNKRNPKATTSGMHSLTAILDGQQRLTSLYIGLKGSYTEKLPYKRVNDPNAYDKKKLYLNLKMPSDRIDFRFLSDKEVVSYPKGEYFWYRVGDILNCNGMPDIFKFITVNNITENFASECLMMLFQQVIMSPVIHFFMEKGNELDKVLNIFIRVNSGGTQLTYSDLLLSIATAQWENEDARDRITELVDEINDYGDGFNFDKDTVLKSCLVLCDFTDISFKVDNFNAANMKKIEDEWDTISQSIRVAVKLLASFGYNAKTLTANSVIIPVAYYIYRIGNPINFDVASKHQDDRNQIKKFVIVSLLKRIFGGQPDNVLRPMREIIKGMTDKFSFDAIKSNLKITNKSLRIDDEDINALLYTKYGSNYAFSLLALLYPTLDYRNIFHQDHIIPRSLLKSQTKLRKLGLTNDQINFCLENVDYIGNLQLLEGVPNIEKSDMPTQQWLDQTYPTAQEQADFRHKHYIPSVELSASKFEEFMKQREVLIANKLEQILI</sequence>
<dbReference type="EMBL" id="SIRE01000002">
    <property type="protein sequence ID" value="TBL81729.1"/>
    <property type="molecule type" value="Genomic_DNA"/>
</dbReference>
<evidence type="ECO:0000313" key="2">
    <source>
        <dbReference type="EMBL" id="TBL81729.1"/>
    </source>
</evidence>
<feature type="domain" description="GmrSD restriction endonucleases N-terminal" evidence="1">
    <location>
        <begin position="15"/>
        <end position="247"/>
    </location>
</feature>
<keyword evidence="3" id="KW-1185">Reference proteome</keyword>
<proteinExistence type="predicted"/>
<name>A0A4Q9DXA1_9BACL</name>
<accession>A0A4Q9DXA1</accession>
<dbReference type="InterPro" id="IPR004919">
    <property type="entry name" value="GmrSD_N"/>
</dbReference>
<protein>
    <submittedName>
        <fullName evidence="2">DUF262 domain-containing protein</fullName>
    </submittedName>
</protein>
<comment type="caution">
    <text evidence="2">The sequence shown here is derived from an EMBL/GenBank/DDBJ whole genome shotgun (WGS) entry which is preliminary data.</text>
</comment>
<dbReference type="AlphaFoldDB" id="A0A4Q9DXA1"/>
<evidence type="ECO:0000313" key="3">
    <source>
        <dbReference type="Proteomes" id="UP000293142"/>
    </source>
</evidence>
<dbReference type="Pfam" id="PF03235">
    <property type="entry name" value="GmrSD_N"/>
    <property type="match status" value="1"/>
</dbReference>
<dbReference type="PANTHER" id="PTHR37292">
    <property type="entry name" value="VNG6097C"/>
    <property type="match status" value="1"/>
</dbReference>
<evidence type="ECO:0000259" key="1">
    <source>
        <dbReference type="Pfam" id="PF03235"/>
    </source>
</evidence>
<gene>
    <name evidence="2" type="ORF">EYB31_01660</name>
</gene>
<dbReference type="Proteomes" id="UP000293142">
    <property type="component" value="Unassembled WGS sequence"/>
</dbReference>
<organism evidence="2 3">
    <name type="scientific">Paenibacillus thalictri</name>
    <dbReference type="NCBI Taxonomy" id="2527873"/>
    <lineage>
        <taxon>Bacteria</taxon>
        <taxon>Bacillati</taxon>
        <taxon>Bacillota</taxon>
        <taxon>Bacilli</taxon>
        <taxon>Bacillales</taxon>
        <taxon>Paenibacillaceae</taxon>
        <taxon>Paenibacillus</taxon>
    </lineage>
</organism>
<dbReference type="OrthoDB" id="9798761at2"/>
<dbReference type="RefSeq" id="WP_131011515.1">
    <property type="nucleotide sequence ID" value="NZ_SIRE01000002.1"/>
</dbReference>
<dbReference type="PANTHER" id="PTHR37292:SF2">
    <property type="entry name" value="DUF262 DOMAIN-CONTAINING PROTEIN"/>
    <property type="match status" value="1"/>
</dbReference>